<reference evidence="1 2" key="1">
    <citation type="journal article" date="2010" name="J. Bacteriol.">
        <title>Brochothrix thermosphacta bacteriophages feature heterogeneous and highly mosaic genomes and utilize unique prophage insertion sites.</title>
        <authorList>
            <person name="Kilcher S."/>
            <person name="Loessner M.J."/>
            <person name="Klumpp J."/>
        </authorList>
    </citation>
    <scope>NUCLEOTIDE SEQUENCE [LARGE SCALE GENOMIC DNA]</scope>
</reference>
<evidence type="ECO:0000313" key="1">
    <source>
        <dbReference type="EMBL" id="ADJ53105.1"/>
    </source>
</evidence>
<protein>
    <submittedName>
        <fullName evidence="1">Gp65</fullName>
    </submittedName>
</protein>
<dbReference type="RefSeq" id="YP_004301398.1">
    <property type="nucleotide sequence ID" value="NC_015253.1"/>
</dbReference>
<proteinExistence type="predicted"/>
<dbReference type="Proteomes" id="UP000000331">
    <property type="component" value="Segment"/>
</dbReference>
<sequence length="84" mass="9575">MSYDYYEDGGNIKLVNPEGYDELNRQVADGTFAFVCNNCGNLLDRWYNGKWVADAPHINAMSGYFISQLNAVWVNYAPLHSNVY</sequence>
<dbReference type="EMBL" id="HM242243">
    <property type="protein sequence ID" value="ADJ53105.1"/>
    <property type="molecule type" value="Genomic_DNA"/>
</dbReference>
<accession>D9J0L2</accession>
<dbReference type="KEGG" id="vg:10359101"/>
<name>D9J0L2_9CAUD</name>
<evidence type="ECO:0000313" key="2">
    <source>
        <dbReference type="Proteomes" id="UP000000331"/>
    </source>
</evidence>
<organism evidence="1 2">
    <name type="scientific">Brochothrix phage A9</name>
    <dbReference type="NCBI Taxonomy" id="857312"/>
    <lineage>
        <taxon>Viruses</taxon>
        <taxon>Duplodnaviria</taxon>
        <taxon>Heunggongvirae</taxon>
        <taxon>Uroviricota</taxon>
        <taxon>Caudoviricetes</taxon>
        <taxon>Herelleviridae</taxon>
        <taxon>Klumppvirus</taxon>
        <taxon>Klumppvirus A9</taxon>
    </lineage>
</organism>
<dbReference type="GeneID" id="10359101"/>
<keyword evidence="2" id="KW-1185">Reference proteome</keyword>